<name>A0A1X7HE33_9BACL</name>
<dbReference type="AlphaFoldDB" id="A0A1X7HE33"/>
<dbReference type="RefSeq" id="WP_208919685.1">
    <property type="nucleotide sequence ID" value="NZ_LT840184.1"/>
</dbReference>
<reference evidence="2" key="1">
    <citation type="submission" date="2017-04" db="EMBL/GenBank/DDBJ databases">
        <authorList>
            <person name="Varghese N."/>
            <person name="Submissions S."/>
        </authorList>
    </citation>
    <scope>NUCLEOTIDE SEQUENCE [LARGE SCALE GENOMIC DNA]</scope>
    <source>
        <strain evidence="2">N3/975</strain>
    </source>
</reference>
<evidence type="ECO:0000313" key="2">
    <source>
        <dbReference type="Proteomes" id="UP000192940"/>
    </source>
</evidence>
<evidence type="ECO:0000313" key="1">
    <source>
        <dbReference type="EMBL" id="SMF84868.1"/>
    </source>
</evidence>
<dbReference type="STRING" id="1313296.SAMN05661091_2721"/>
<protein>
    <submittedName>
        <fullName evidence="1">Uncharacterized protein</fullName>
    </submittedName>
</protein>
<organism evidence="1 2">
    <name type="scientific">Paenibacillus uliginis N3/975</name>
    <dbReference type="NCBI Taxonomy" id="1313296"/>
    <lineage>
        <taxon>Bacteria</taxon>
        <taxon>Bacillati</taxon>
        <taxon>Bacillota</taxon>
        <taxon>Bacilli</taxon>
        <taxon>Bacillales</taxon>
        <taxon>Paenibacillaceae</taxon>
        <taxon>Paenibacillus</taxon>
    </lineage>
</organism>
<proteinExistence type="predicted"/>
<dbReference type="Proteomes" id="UP000192940">
    <property type="component" value="Chromosome I"/>
</dbReference>
<gene>
    <name evidence="1" type="ORF">SAMN05661091_2721</name>
</gene>
<accession>A0A1X7HE33</accession>
<keyword evidence="2" id="KW-1185">Reference proteome</keyword>
<sequence length="116" mass="13377">MNIKNAFEVAKEMEALANGYNELAARESSEEVRHIYTEMTYQLDELQSKLLQISNYYPEDQVEKSVTLTREIEELPTGSKLTLLHAYANDNLALVEDEGMELYLVPWDALEEELTM</sequence>
<dbReference type="EMBL" id="LT840184">
    <property type="protein sequence ID" value="SMF84868.1"/>
    <property type="molecule type" value="Genomic_DNA"/>
</dbReference>